<dbReference type="Proteomes" id="UP001160130">
    <property type="component" value="Unassembled WGS sequence"/>
</dbReference>
<name>A0ABT6L1X1_9MYCO</name>
<feature type="region of interest" description="Disordered" evidence="1">
    <location>
        <begin position="224"/>
        <end position="259"/>
    </location>
</feature>
<comment type="caution">
    <text evidence="3">The sequence shown here is derived from an EMBL/GenBank/DDBJ whole genome shotgun (WGS) entry which is preliminary data.</text>
</comment>
<keyword evidence="2" id="KW-0472">Membrane</keyword>
<evidence type="ECO:0000256" key="1">
    <source>
        <dbReference type="SAM" id="MobiDB-lite"/>
    </source>
</evidence>
<feature type="transmembrane region" description="Helical" evidence="2">
    <location>
        <begin position="196"/>
        <end position="216"/>
    </location>
</feature>
<dbReference type="InterPro" id="IPR050445">
    <property type="entry name" value="Bact_polysacc_biosynth/exp"/>
</dbReference>
<keyword evidence="2" id="KW-0812">Transmembrane</keyword>
<dbReference type="RefSeq" id="WP_280832850.1">
    <property type="nucleotide sequence ID" value="NZ_JARXVE010000004.1"/>
</dbReference>
<keyword evidence="2" id="KW-1133">Transmembrane helix</keyword>
<feature type="transmembrane region" description="Helical" evidence="2">
    <location>
        <begin position="39"/>
        <end position="57"/>
    </location>
</feature>
<evidence type="ECO:0000313" key="4">
    <source>
        <dbReference type="Proteomes" id="UP001160130"/>
    </source>
</evidence>
<accession>A0ABT6L1X1</accession>
<dbReference type="PANTHER" id="PTHR32309">
    <property type="entry name" value="TYROSINE-PROTEIN KINASE"/>
    <property type="match status" value="1"/>
</dbReference>
<keyword evidence="4" id="KW-1185">Reference proteome</keyword>
<gene>
    <name evidence="3" type="ORF">M2272_002860</name>
</gene>
<evidence type="ECO:0000256" key="2">
    <source>
        <dbReference type="SAM" id="Phobius"/>
    </source>
</evidence>
<organism evidence="3 4">
    <name type="scientific">Mycolicibacterium frederiksbergense</name>
    <dbReference type="NCBI Taxonomy" id="117567"/>
    <lineage>
        <taxon>Bacteria</taxon>
        <taxon>Bacillati</taxon>
        <taxon>Actinomycetota</taxon>
        <taxon>Actinomycetes</taxon>
        <taxon>Mycobacteriales</taxon>
        <taxon>Mycobacteriaceae</taxon>
        <taxon>Mycolicibacterium</taxon>
    </lineage>
</organism>
<evidence type="ECO:0000313" key="3">
    <source>
        <dbReference type="EMBL" id="MDH6196217.1"/>
    </source>
</evidence>
<protein>
    <submittedName>
        <fullName evidence="3">Capsular polysaccharide biosynthesis protein</fullName>
    </submittedName>
</protein>
<sequence>MASRPPHRTYPARFETIAEGDEKVTLKAFIEAVKRYRSTYFVVAGVIFVCLITPILLSPTRYVSSTRLMVTIEGSTTAAAYQIEEVANRRVHSYIALLTSGVVTQRVVDKLGLSMTSSELAQKISATNVPPKTSLIDVEVTDESVERAQLIANTVASEFIAFADAIETPTGEDNQKIHTTVVSTASEGHEKQFERVLLGVLAALTALALGAVAVWIRAMRERSVPRAEQHTAGPDMESGESTHHARHAASGAVEATDQN</sequence>
<proteinExistence type="predicted"/>
<reference evidence="3 4" key="1">
    <citation type="submission" date="2023-04" db="EMBL/GenBank/DDBJ databases">
        <title>Forest soil microbial communities from Buena Vista Peninsula, Colon Province, Panama.</title>
        <authorList>
            <person name="Bouskill N."/>
        </authorList>
    </citation>
    <scope>NUCLEOTIDE SEQUENCE [LARGE SCALE GENOMIC DNA]</scope>
    <source>
        <strain evidence="3 4">AC80</strain>
    </source>
</reference>
<dbReference type="EMBL" id="JARXVE010000004">
    <property type="protein sequence ID" value="MDH6196217.1"/>
    <property type="molecule type" value="Genomic_DNA"/>
</dbReference>
<dbReference type="PANTHER" id="PTHR32309:SF13">
    <property type="entry name" value="FERRIC ENTEROBACTIN TRANSPORT PROTEIN FEPE"/>
    <property type="match status" value="1"/>
</dbReference>